<dbReference type="eggNOG" id="ENOG50311EH">
    <property type="taxonomic scope" value="Bacteria"/>
</dbReference>
<comment type="caution">
    <text evidence="1">The sequence shown here is derived from an EMBL/GenBank/DDBJ whole genome shotgun (WGS) entry which is preliminary data.</text>
</comment>
<name>A0A0A2MD65_9FLAO</name>
<evidence type="ECO:0000313" key="1">
    <source>
        <dbReference type="EMBL" id="KGO89561.1"/>
    </source>
</evidence>
<protein>
    <recommendedName>
        <fullName evidence="3">Mobilization protein</fullName>
    </recommendedName>
</protein>
<dbReference type="Proteomes" id="UP000030121">
    <property type="component" value="Unassembled WGS sequence"/>
</dbReference>
<accession>A0A0A2MD65</accession>
<keyword evidence="2" id="KW-1185">Reference proteome</keyword>
<dbReference type="RefSeq" id="WP_026979359.1">
    <property type="nucleotide sequence ID" value="NZ_AUCZ01000003.1"/>
</dbReference>
<dbReference type="OrthoDB" id="1376780at2"/>
<evidence type="ECO:0008006" key="3">
    <source>
        <dbReference type="Google" id="ProtNLM"/>
    </source>
</evidence>
<dbReference type="AlphaFoldDB" id="A0A0A2MD65"/>
<reference evidence="1 2" key="1">
    <citation type="submission" date="2013-09" db="EMBL/GenBank/DDBJ databases">
        <authorList>
            <person name="Zeng Z."/>
            <person name="Chen C."/>
        </authorList>
    </citation>
    <scope>NUCLEOTIDE SEQUENCE [LARGE SCALE GENOMIC DNA]</scope>
    <source>
        <strain evidence="1 2">GH29-5</strain>
    </source>
</reference>
<organism evidence="1 2">
    <name type="scientific">Flavobacterium suncheonense GH29-5 = DSM 17707</name>
    <dbReference type="NCBI Taxonomy" id="1121899"/>
    <lineage>
        <taxon>Bacteria</taxon>
        <taxon>Pseudomonadati</taxon>
        <taxon>Bacteroidota</taxon>
        <taxon>Flavobacteriia</taxon>
        <taxon>Flavobacteriales</taxon>
        <taxon>Flavobacteriaceae</taxon>
        <taxon>Flavobacterium</taxon>
    </lineage>
</organism>
<dbReference type="EMBL" id="JRLW01000008">
    <property type="protein sequence ID" value="KGO89561.1"/>
    <property type="molecule type" value="Genomic_DNA"/>
</dbReference>
<sequence>MIKNSTYIRSFTPTQKKQLEQVAQEQGLKNANDVLLFTLSSHIELTKDVARLNRIIEMKQKKIESLKNTNL</sequence>
<evidence type="ECO:0000313" key="2">
    <source>
        <dbReference type="Proteomes" id="UP000030121"/>
    </source>
</evidence>
<proteinExistence type="predicted"/>
<gene>
    <name evidence="1" type="ORF">Q764_07260</name>
</gene>